<evidence type="ECO:0000256" key="1">
    <source>
        <dbReference type="ARBA" id="ARBA00004236"/>
    </source>
</evidence>
<comment type="similarity">
    <text evidence="2">Belongs to the CD36 family.</text>
</comment>
<evidence type="ECO:0000256" key="4">
    <source>
        <dbReference type="ARBA" id="ARBA00022606"/>
    </source>
</evidence>
<dbReference type="InterPro" id="IPR002159">
    <property type="entry name" value="CD36_fam"/>
</dbReference>
<dbReference type="PANTHER" id="PTHR11923">
    <property type="entry name" value="SCAVENGER RECEPTOR CLASS B TYPE-1 SR-B1"/>
    <property type="match status" value="1"/>
</dbReference>
<dbReference type="AlphaFoldDB" id="A0AAW1TS11"/>
<dbReference type="GO" id="GO:0005044">
    <property type="term" value="F:scavenger receptor activity"/>
    <property type="evidence" value="ECO:0007669"/>
    <property type="project" value="TreeGrafter"/>
</dbReference>
<protein>
    <recommendedName>
        <fullName evidence="12">Sensory neuron membrane protein 2</fullName>
    </recommendedName>
</protein>
<reference evidence="14 15" key="1">
    <citation type="submission" date="2023-03" db="EMBL/GenBank/DDBJ databases">
        <title>Genome insight into feeding habits of ladybird beetles.</title>
        <authorList>
            <person name="Li H.-S."/>
            <person name="Huang Y.-H."/>
            <person name="Pang H."/>
        </authorList>
    </citation>
    <scope>NUCLEOTIDE SEQUENCE [LARGE SCALE GENOMIC DNA]</scope>
    <source>
        <strain evidence="14">SYSU_2023b</strain>
        <tissue evidence="14">Whole body</tissue>
    </source>
</reference>
<evidence type="ECO:0000256" key="13">
    <source>
        <dbReference type="SAM" id="Phobius"/>
    </source>
</evidence>
<dbReference type="EMBL" id="JARQZJ010000006">
    <property type="protein sequence ID" value="KAK9871468.1"/>
    <property type="molecule type" value="Genomic_DNA"/>
</dbReference>
<proteinExistence type="inferred from homology"/>
<gene>
    <name evidence="14" type="ORF">WA026_012842</name>
</gene>
<evidence type="ECO:0000313" key="14">
    <source>
        <dbReference type="EMBL" id="KAK9871468.1"/>
    </source>
</evidence>
<evidence type="ECO:0000256" key="2">
    <source>
        <dbReference type="ARBA" id="ARBA00010532"/>
    </source>
</evidence>
<dbReference type="GO" id="GO:0007608">
    <property type="term" value="P:sensory perception of smell"/>
    <property type="evidence" value="ECO:0007669"/>
    <property type="project" value="UniProtKB-KW"/>
</dbReference>
<keyword evidence="7 13" id="KW-1133">Transmembrane helix</keyword>
<feature type="transmembrane region" description="Helical" evidence="13">
    <location>
        <begin position="473"/>
        <end position="495"/>
    </location>
</feature>
<keyword evidence="10" id="KW-0675">Receptor</keyword>
<evidence type="ECO:0000256" key="8">
    <source>
        <dbReference type="ARBA" id="ARBA00023136"/>
    </source>
</evidence>
<evidence type="ECO:0000256" key="6">
    <source>
        <dbReference type="ARBA" id="ARBA00022725"/>
    </source>
</evidence>
<dbReference type="Proteomes" id="UP001431783">
    <property type="component" value="Unassembled WGS sequence"/>
</dbReference>
<keyword evidence="15" id="KW-1185">Reference proteome</keyword>
<comment type="subcellular location">
    <subcellularLocation>
        <location evidence="1">Cell membrane</location>
    </subcellularLocation>
</comment>
<name>A0AAW1TS11_9CUCU</name>
<keyword evidence="9" id="KW-1015">Disulfide bond</keyword>
<evidence type="ECO:0000256" key="5">
    <source>
        <dbReference type="ARBA" id="ARBA00022692"/>
    </source>
</evidence>
<keyword evidence="6" id="KW-0552">Olfaction</keyword>
<keyword evidence="8 13" id="KW-0472">Membrane</keyword>
<comment type="caution">
    <text evidence="14">The sequence shown here is derived from an EMBL/GenBank/DDBJ whole genome shotgun (WGS) entry which is preliminary data.</text>
</comment>
<feature type="transmembrane region" description="Helical" evidence="13">
    <location>
        <begin position="9"/>
        <end position="29"/>
    </location>
</feature>
<evidence type="ECO:0000313" key="15">
    <source>
        <dbReference type="Proteomes" id="UP001431783"/>
    </source>
</evidence>
<evidence type="ECO:0000256" key="9">
    <source>
        <dbReference type="ARBA" id="ARBA00023157"/>
    </source>
</evidence>
<keyword evidence="4" id="KW-0716">Sensory transduction</keyword>
<dbReference type="GO" id="GO:0005737">
    <property type="term" value="C:cytoplasm"/>
    <property type="evidence" value="ECO:0007669"/>
    <property type="project" value="TreeGrafter"/>
</dbReference>
<evidence type="ECO:0000256" key="12">
    <source>
        <dbReference type="ARBA" id="ARBA00040645"/>
    </source>
</evidence>
<keyword evidence="3" id="KW-1003">Cell membrane</keyword>
<organism evidence="14 15">
    <name type="scientific">Henosepilachna vigintioctopunctata</name>
    <dbReference type="NCBI Taxonomy" id="420089"/>
    <lineage>
        <taxon>Eukaryota</taxon>
        <taxon>Metazoa</taxon>
        <taxon>Ecdysozoa</taxon>
        <taxon>Arthropoda</taxon>
        <taxon>Hexapoda</taxon>
        <taxon>Insecta</taxon>
        <taxon>Pterygota</taxon>
        <taxon>Neoptera</taxon>
        <taxon>Endopterygota</taxon>
        <taxon>Coleoptera</taxon>
        <taxon>Polyphaga</taxon>
        <taxon>Cucujiformia</taxon>
        <taxon>Coccinelloidea</taxon>
        <taxon>Coccinellidae</taxon>
        <taxon>Epilachninae</taxon>
        <taxon>Epilachnini</taxon>
        <taxon>Henosepilachna</taxon>
    </lineage>
</organism>
<sequence length="497" mass="56378">MKFVLQKNTLIYVSCGGLLMLILGVILGYKIFPKIVEKKVWEQAVLANNTQQWELFKKLPFPFTFKVYIFNVDNPEGILLGEKPKVTEKGPFVYDAYHWKTDISWNDDEISFFEWTRFEFNAGKSGKWSDNDEITVLNAAYNGLFITVEELSPSALEGISSVTEGVFGEYDNLFMKIKVKDYLFGGYPICVNPGDKGFLVGTICGQMKAKVGKGLRMDGNRILAAQMYHKNMTHLGRFTVNSGLKVKEKVSTLVKYNSKPHIETWRGGNESDCNKIRGVVTFPPFIRKDMKFDTFGEDICRMMTLSYNSTEKVKGIPGYKFTAMNDSFETVDKKAENLCYCVNRSRTLDGSFSCLRNGLLDLTTCIGTQVILSFPHLMHADQSYLDSVIGLLPNSSLHETFVTLEPITGTPLRLAKRVQFNMFLRAIEGVSVIENLTNSLLPLFWIEEGLELPDPFTDMIKKELLRKLFILDILKYTMIVMGIAAVVVPGFLLIYMR</sequence>
<dbReference type="GO" id="GO:0005886">
    <property type="term" value="C:plasma membrane"/>
    <property type="evidence" value="ECO:0007669"/>
    <property type="project" value="UniProtKB-SubCell"/>
</dbReference>
<dbReference type="PANTHER" id="PTHR11923:SF109">
    <property type="entry name" value="SENSORY NEURON MEMBRANE PROTEIN 2"/>
    <property type="match status" value="1"/>
</dbReference>
<evidence type="ECO:0000256" key="3">
    <source>
        <dbReference type="ARBA" id="ARBA00022475"/>
    </source>
</evidence>
<evidence type="ECO:0000256" key="11">
    <source>
        <dbReference type="ARBA" id="ARBA00023180"/>
    </source>
</evidence>
<evidence type="ECO:0000256" key="10">
    <source>
        <dbReference type="ARBA" id="ARBA00023170"/>
    </source>
</evidence>
<keyword evidence="11" id="KW-0325">Glycoprotein</keyword>
<keyword evidence="5 13" id="KW-0812">Transmembrane</keyword>
<dbReference type="Pfam" id="PF01130">
    <property type="entry name" value="CD36"/>
    <property type="match status" value="1"/>
</dbReference>
<accession>A0AAW1TS11</accession>
<dbReference type="PRINTS" id="PR01609">
    <property type="entry name" value="CD36FAMILY"/>
</dbReference>
<evidence type="ECO:0000256" key="7">
    <source>
        <dbReference type="ARBA" id="ARBA00022989"/>
    </source>
</evidence>